<reference evidence="2 3" key="1">
    <citation type="submission" date="2020-01" db="EMBL/GenBank/DDBJ databases">
        <authorList>
            <person name="Gupta K D."/>
        </authorList>
    </citation>
    <scope>NUCLEOTIDE SEQUENCE [LARGE SCALE GENOMIC DNA]</scope>
</reference>
<name>A0A8S0WN47_CYCAE</name>
<dbReference type="AlphaFoldDB" id="A0A8S0WN47"/>
<dbReference type="Proteomes" id="UP000467700">
    <property type="component" value="Unassembled WGS sequence"/>
</dbReference>
<protein>
    <submittedName>
        <fullName evidence="2">Uncharacterized protein</fullName>
    </submittedName>
</protein>
<feature type="compositionally biased region" description="Polar residues" evidence="1">
    <location>
        <begin position="213"/>
        <end position="229"/>
    </location>
</feature>
<evidence type="ECO:0000313" key="3">
    <source>
        <dbReference type="Proteomes" id="UP000467700"/>
    </source>
</evidence>
<proteinExistence type="predicted"/>
<evidence type="ECO:0000313" key="2">
    <source>
        <dbReference type="EMBL" id="CAA7266437.1"/>
    </source>
</evidence>
<dbReference type="EMBL" id="CACVBS010000054">
    <property type="protein sequence ID" value="CAA7266437.1"/>
    <property type="molecule type" value="Genomic_DNA"/>
</dbReference>
<accession>A0A8S0WN47</accession>
<dbReference type="OrthoDB" id="3041657at2759"/>
<gene>
    <name evidence="2" type="ORF">AAE3_LOCUS8565</name>
</gene>
<keyword evidence="3" id="KW-1185">Reference proteome</keyword>
<comment type="caution">
    <text evidence="2">The sequence shown here is derived from an EMBL/GenBank/DDBJ whole genome shotgun (WGS) entry which is preliminary data.</text>
</comment>
<evidence type="ECO:0000256" key="1">
    <source>
        <dbReference type="SAM" id="MobiDB-lite"/>
    </source>
</evidence>
<sequence>MPFFRGLDSAPASETSSVASLEAPLYTARLALTRLASTSKHKSITAKLDLVQSGRIALDIVEVARRANIRRKDCISIAEEAYQLVNAVDGGVKGRAIDVNNVLKDFVARLNRDLDEVRVILKRFSSCWAFFRFRSASRDLGRCHDILSNGMEMYLLLLKCSIAQPERRDSLRQKYEVMVGRQSSLDHHHDRSRQHPQKTAPTSPHKPPGRLVSTASRPRQARSSGSVAF</sequence>
<organism evidence="2 3">
    <name type="scientific">Cyclocybe aegerita</name>
    <name type="common">Black poplar mushroom</name>
    <name type="synonym">Agrocybe aegerita</name>
    <dbReference type="NCBI Taxonomy" id="1973307"/>
    <lineage>
        <taxon>Eukaryota</taxon>
        <taxon>Fungi</taxon>
        <taxon>Dikarya</taxon>
        <taxon>Basidiomycota</taxon>
        <taxon>Agaricomycotina</taxon>
        <taxon>Agaricomycetes</taxon>
        <taxon>Agaricomycetidae</taxon>
        <taxon>Agaricales</taxon>
        <taxon>Agaricineae</taxon>
        <taxon>Bolbitiaceae</taxon>
        <taxon>Cyclocybe</taxon>
    </lineage>
</organism>
<dbReference type="InterPro" id="IPR059179">
    <property type="entry name" value="MLKL-like_MCAfunc"/>
</dbReference>
<dbReference type="CDD" id="cd21037">
    <property type="entry name" value="MLKL_NTD"/>
    <property type="match status" value="1"/>
</dbReference>
<feature type="region of interest" description="Disordered" evidence="1">
    <location>
        <begin position="182"/>
        <end position="229"/>
    </location>
</feature>